<evidence type="ECO:0000256" key="2">
    <source>
        <dbReference type="SAM" id="Phobius"/>
    </source>
</evidence>
<keyword evidence="4" id="KW-1185">Reference proteome</keyword>
<dbReference type="Proteomes" id="UP001143480">
    <property type="component" value="Unassembled WGS sequence"/>
</dbReference>
<keyword evidence="2" id="KW-1133">Transmembrane helix</keyword>
<feature type="transmembrane region" description="Helical" evidence="2">
    <location>
        <begin position="36"/>
        <end position="55"/>
    </location>
</feature>
<feature type="region of interest" description="Disordered" evidence="1">
    <location>
        <begin position="1"/>
        <end position="27"/>
    </location>
</feature>
<gene>
    <name evidence="3" type="ORF">GCM10017581_049980</name>
</gene>
<sequence length="101" mass="10986">MIVPTDGPKQRAHARSVGDDLEPDDRTGTTARAFRLAAYSLTAGAIAYITGRIVSHQFTSSGSGLRILIWVVTAAAMSILAGLLSEPLMEQLRRVIHQRQR</sequence>
<dbReference type="AlphaFoldDB" id="A0A9W6NNB1"/>
<feature type="transmembrane region" description="Helical" evidence="2">
    <location>
        <begin position="67"/>
        <end position="84"/>
    </location>
</feature>
<comment type="caution">
    <text evidence="3">The sequence shown here is derived from an EMBL/GenBank/DDBJ whole genome shotgun (WGS) entry which is preliminary data.</text>
</comment>
<keyword evidence="2" id="KW-0472">Membrane</keyword>
<proteinExistence type="predicted"/>
<accession>A0A9W6NNB1</accession>
<name>A0A9W6NNB1_9ACTN</name>
<reference evidence="3" key="2">
    <citation type="submission" date="2023-01" db="EMBL/GenBank/DDBJ databases">
        <authorList>
            <person name="Sun Q."/>
            <person name="Evtushenko L."/>
        </authorList>
    </citation>
    <scope>NUCLEOTIDE SEQUENCE</scope>
    <source>
        <strain evidence="3">VKM Ac-1321</strain>
    </source>
</reference>
<reference evidence="3" key="1">
    <citation type="journal article" date="2014" name="Int. J. Syst. Evol. Microbiol.">
        <title>Complete genome sequence of Corynebacterium casei LMG S-19264T (=DSM 44701T), isolated from a smear-ripened cheese.</title>
        <authorList>
            <consortium name="US DOE Joint Genome Institute (JGI-PGF)"/>
            <person name="Walter F."/>
            <person name="Albersmeier A."/>
            <person name="Kalinowski J."/>
            <person name="Ruckert C."/>
        </authorList>
    </citation>
    <scope>NUCLEOTIDE SEQUENCE</scope>
    <source>
        <strain evidence="3">VKM Ac-1321</strain>
    </source>
</reference>
<keyword evidence="2" id="KW-0812">Transmembrane</keyword>
<evidence type="ECO:0000313" key="3">
    <source>
        <dbReference type="EMBL" id="GLL03254.1"/>
    </source>
</evidence>
<evidence type="ECO:0000313" key="4">
    <source>
        <dbReference type="Proteomes" id="UP001143480"/>
    </source>
</evidence>
<organism evidence="3 4">
    <name type="scientific">Dactylosporangium matsuzakiense</name>
    <dbReference type="NCBI Taxonomy" id="53360"/>
    <lineage>
        <taxon>Bacteria</taxon>
        <taxon>Bacillati</taxon>
        <taxon>Actinomycetota</taxon>
        <taxon>Actinomycetes</taxon>
        <taxon>Micromonosporales</taxon>
        <taxon>Micromonosporaceae</taxon>
        <taxon>Dactylosporangium</taxon>
    </lineage>
</organism>
<protein>
    <submittedName>
        <fullName evidence="3">Uncharacterized protein</fullName>
    </submittedName>
</protein>
<dbReference type="EMBL" id="BSFP01000031">
    <property type="protein sequence ID" value="GLL03254.1"/>
    <property type="molecule type" value="Genomic_DNA"/>
</dbReference>
<evidence type="ECO:0000256" key="1">
    <source>
        <dbReference type="SAM" id="MobiDB-lite"/>
    </source>
</evidence>